<dbReference type="EMBL" id="NMTQ01000037">
    <property type="protein sequence ID" value="PDX57167.1"/>
    <property type="molecule type" value="Genomic_DNA"/>
</dbReference>
<evidence type="ECO:0000313" key="2">
    <source>
        <dbReference type="Proteomes" id="UP000220752"/>
    </source>
</evidence>
<protein>
    <submittedName>
        <fullName evidence="1">Uncharacterized protein</fullName>
    </submittedName>
</protein>
<gene>
    <name evidence="1" type="ORF">CGS46_11525</name>
</gene>
<dbReference type="Proteomes" id="UP000220752">
    <property type="component" value="Unassembled WGS sequence"/>
</dbReference>
<name>A0A2A6Z744_9FIRM</name>
<comment type="caution">
    <text evidence="1">The sequence shown here is derived from an EMBL/GenBank/DDBJ whole genome shotgun (WGS) entry which is preliminary data.</text>
</comment>
<keyword evidence="2" id="KW-1185">Reference proteome</keyword>
<proteinExistence type="predicted"/>
<evidence type="ECO:0000313" key="1">
    <source>
        <dbReference type="EMBL" id="PDX57167.1"/>
    </source>
</evidence>
<organism evidence="1 2">
    <name type="scientific">Faecalibacterium langellae</name>
    <dbReference type="NCBI Taxonomy" id="3435293"/>
    <lineage>
        <taxon>Bacteria</taxon>
        <taxon>Bacillati</taxon>
        <taxon>Bacillota</taxon>
        <taxon>Clostridia</taxon>
        <taxon>Eubacteriales</taxon>
        <taxon>Oscillospiraceae</taxon>
        <taxon>Faecalibacterium</taxon>
    </lineage>
</organism>
<sequence>MNKGKHFTRVCLDCGKVMENVAGNLRFCASCRRERHNQYCRDYRAHNEKPARVMWYTVWDAKTGDLLASGTSEMCARRLGYKSANSFASAVSHGLSGSHRTYKYTFARERIDRSEVDSLPPVRTIRKKPAGAPTPTSCKG</sequence>
<dbReference type="AlphaFoldDB" id="A0A2A6Z744"/>
<accession>A0A2A6Z744</accession>
<reference evidence="1 2" key="1">
    <citation type="journal article" date="2017" name="Front. Microbiol.">
        <title>New Insights into the Diversity of the Genus Faecalibacterium.</title>
        <authorList>
            <person name="Benevides L."/>
            <person name="Burman S."/>
            <person name="Martin R."/>
            <person name="Robert V."/>
            <person name="Thomas M."/>
            <person name="Miquel S."/>
            <person name="Chain F."/>
            <person name="Sokol H."/>
            <person name="Bermudez-Humaran L.G."/>
            <person name="Morrison M."/>
            <person name="Langella P."/>
            <person name="Azevedo V.A."/>
            <person name="Chatel J.M."/>
            <person name="Soares S."/>
        </authorList>
    </citation>
    <scope>NUCLEOTIDE SEQUENCE [LARGE SCALE GENOMIC DNA]</scope>
    <source>
        <strain evidence="2">CNCM I-4540</strain>
    </source>
</reference>